<keyword evidence="2 10" id="KW-0812">Transmembrane</keyword>
<dbReference type="RefSeq" id="XP_017210802.1">
    <property type="nucleotide sequence ID" value="XM_017355313.4"/>
</dbReference>
<dbReference type="GO" id="GO:0007155">
    <property type="term" value="P:cell adhesion"/>
    <property type="evidence" value="ECO:0000318"/>
    <property type="project" value="GO_Central"/>
</dbReference>
<dbReference type="GO" id="GO:0098609">
    <property type="term" value="P:cell-cell adhesion"/>
    <property type="evidence" value="ECO:0007669"/>
    <property type="project" value="InterPro"/>
</dbReference>
<proteinExistence type="inferred from homology"/>
<evidence type="ECO:0000313" key="13">
    <source>
        <dbReference type="Proteomes" id="UP000000437"/>
    </source>
</evidence>
<keyword evidence="6 10" id="KW-0472">Membrane</keyword>
<evidence type="ECO:0000256" key="4">
    <source>
        <dbReference type="ARBA" id="ARBA00022889"/>
    </source>
</evidence>
<evidence type="ECO:0000256" key="8">
    <source>
        <dbReference type="ARBA" id="ARBA00038361"/>
    </source>
</evidence>
<comment type="subcellular location">
    <subcellularLocation>
        <location evidence="1">Membrane</location>
        <topology evidence="1">Single-pass type I membrane protein</topology>
    </subcellularLocation>
</comment>
<reference evidence="14" key="1">
    <citation type="submission" date="2025-08" db="UniProtKB">
        <authorList>
            <consortium name="RefSeq"/>
        </authorList>
    </citation>
    <scope>IDENTIFICATION</scope>
    <source>
        <strain evidence="14">Tuebingen</strain>
        <tissue evidence="14">Fibroblasts and whole tissue</tissue>
    </source>
</reference>
<dbReference type="InterPro" id="IPR003599">
    <property type="entry name" value="Ig_sub"/>
</dbReference>
<evidence type="ECO:0000256" key="1">
    <source>
        <dbReference type="ARBA" id="ARBA00004479"/>
    </source>
</evidence>
<evidence type="ECO:0000256" key="9">
    <source>
        <dbReference type="SAM" id="MobiDB-lite"/>
    </source>
</evidence>
<dbReference type="InterPro" id="IPR013783">
    <property type="entry name" value="Ig-like_fold"/>
</dbReference>
<evidence type="ECO:0000256" key="10">
    <source>
        <dbReference type="SAM" id="Phobius"/>
    </source>
</evidence>
<dbReference type="PRINTS" id="PR01474">
    <property type="entry name" value="VCAM1"/>
</dbReference>
<dbReference type="InterPro" id="IPR013162">
    <property type="entry name" value="CD80_C2-set"/>
</dbReference>
<keyword evidence="4" id="KW-0130">Cell adhesion</keyword>
<dbReference type="PANTHER" id="PTHR12035:SF125">
    <property type="entry name" value="SIALIC ACID-BINDING IG-LIKE LECTIN 5"/>
    <property type="match status" value="1"/>
</dbReference>
<evidence type="ECO:0000313" key="15">
    <source>
        <dbReference type="ZFIN" id="ZDB-GENE-130530-653"/>
    </source>
</evidence>
<dbReference type="FunCoup" id="A0A8M6YX94">
    <property type="interactions" value="4"/>
</dbReference>
<keyword evidence="5 10" id="KW-1133">Transmembrane helix</keyword>
<dbReference type="InterPro" id="IPR051036">
    <property type="entry name" value="SIGLEC"/>
</dbReference>
<dbReference type="InterPro" id="IPR036179">
    <property type="entry name" value="Ig-like_dom_sf"/>
</dbReference>
<feature type="domain" description="Ig-like" evidence="12">
    <location>
        <begin position="246"/>
        <end position="330"/>
    </location>
</feature>
<dbReference type="InterPro" id="IPR007110">
    <property type="entry name" value="Ig-like_dom"/>
</dbReference>
<evidence type="ECO:0000259" key="12">
    <source>
        <dbReference type="PROSITE" id="PS50835"/>
    </source>
</evidence>
<dbReference type="AlphaFoldDB" id="A0A8M6YX94"/>
<dbReference type="SUPFAM" id="SSF48726">
    <property type="entry name" value="Immunoglobulin"/>
    <property type="match status" value="3"/>
</dbReference>
<dbReference type="CTD" id="100538209"/>
<feature type="region of interest" description="Disordered" evidence="9">
    <location>
        <begin position="552"/>
        <end position="577"/>
    </location>
</feature>
<dbReference type="ZFIN" id="ZDB-GENE-130530-653">
    <property type="gene designation" value="zmp:0000000650"/>
</dbReference>
<sequence>MGLAEKISIFVFLLQGVYCRDYDIFLPEKIEALSGSCVIIECRFEIVPEMDKYLTEENAVGFWFNGKKEVFHSKHHKADHFEGTMSEKLHEKNCTTVFYNVGSDHNNKFYFRIESTVNGIGLKYSYNKKLSTINVVESPVNPRIVLYEDEQELQDQQEVLEGRSVSLRCSAETLCSIPPATLTWSSAGKILLSESSKLQELVVSALNFTAAPRHHRVTFTCSISYQLQDNNKTARSSIPLHVQYSPKNTSVSVFPSNSVLVGHSVTLTCSSEANPAVLIYSWSRETKGQLEMLQTGETLTFNETALSHSGLYICTAQNKHGTQTKAVMLDIQYVPQISSSSSCTSTGVTECFCEVDGNPYPEVEWHLSGHLVSNSPNTFISEKRLSNTSLRSVISLQSLTHNSLLCVSKNAHGNASQLFYLVFITENEWFNIYSLMIGVLAGTLFVVILWASILLCKRNRTQRTDKTILIRTDVADSVNNGEESFYANKVMMSSAEAPTQNHRDHLQYSTINFINNRPESNLVRGISSLTTEYAAIQYCSQNVAVSEATSGEVPSVLPNEDPVYQVPNKAADRTKRK</sequence>
<dbReference type="SMART" id="SM00408">
    <property type="entry name" value="IGc2"/>
    <property type="match status" value="1"/>
</dbReference>
<dbReference type="PANTHER" id="PTHR12035">
    <property type="entry name" value="SIALIC ACID BINDING IMMUNOGLOBULIN-LIKE LECTIN"/>
    <property type="match status" value="1"/>
</dbReference>
<dbReference type="Pfam" id="PF13927">
    <property type="entry name" value="Ig_3"/>
    <property type="match status" value="1"/>
</dbReference>
<keyword evidence="13" id="KW-1185">Reference proteome</keyword>
<dbReference type="GO" id="GO:0033691">
    <property type="term" value="F:sialic acid binding"/>
    <property type="evidence" value="ECO:0000318"/>
    <property type="project" value="GO_Central"/>
</dbReference>
<dbReference type="SMART" id="SM00409">
    <property type="entry name" value="IG"/>
    <property type="match status" value="2"/>
</dbReference>
<evidence type="ECO:0000313" key="14">
    <source>
        <dbReference type="RefSeq" id="XP_017210802.1"/>
    </source>
</evidence>
<evidence type="ECO:0000256" key="7">
    <source>
        <dbReference type="ARBA" id="ARBA00023157"/>
    </source>
</evidence>
<dbReference type="OrthoDB" id="6413693at2759"/>
<evidence type="ECO:0000256" key="3">
    <source>
        <dbReference type="ARBA" id="ARBA00022734"/>
    </source>
</evidence>
<dbReference type="CDD" id="cd00096">
    <property type="entry name" value="Ig"/>
    <property type="match status" value="1"/>
</dbReference>
<keyword evidence="7" id="KW-1015">Disulfide bond</keyword>
<protein>
    <submittedName>
        <fullName evidence="14">Sialic acid-binding Ig-like lectin 14</fullName>
    </submittedName>
</protein>
<dbReference type="Proteomes" id="UP000000437">
    <property type="component" value="Chromosome 4"/>
</dbReference>
<dbReference type="GO" id="GO:0005886">
    <property type="term" value="C:plasma membrane"/>
    <property type="evidence" value="ECO:0000318"/>
    <property type="project" value="GO_Central"/>
</dbReference>
<feature type="domain" description="Ig-like" evidence="12">
    <location>
        <begin position="142"/>
        <end position="239"/>
    </location>
</feature>
<evidence type="ECO:0000256" key="6">
    <source>
        <dbReference type="ARBA" id="ARBA00023136"/>
    </source>
</evidence>
<feature type="transmembrane region" description="Helical" evidence="10">
    <location>
        <begin position="432"/>
        <end position="456"/>
    </location>
</feature>
<comment type="similarity">
    <text evidence="8">Belongs to the immunoglobulin superfamily. SIGLEC (sialic acid binding Ig-like lectin) family.</text>
</comment>
<dbReference type="GeneID" id="100538209"/>
<evidence type="ECO:0000256" key="11">
    <source>
        <dbReference type="SAM" id="SignalP"/>
    </source>
</evidence>
<dbReference type="PROSITE" id="PS50835">
    <property type="entry name" value="IG_LIKE"/>
    <property type="match status" value="2"/>
</dbReference>
<dbReference type="InterPro" id="IPR003598">
    <property type="entry name" value="Ig_sub2"/>
</dbReference>
<feature type="chain" id="PRO_5035451275" evidence="11">
    <location>
        <begin position="20"/>
        <end position="577"/>
    </location>
</feature>
<dbReference type="RefSeq" id="XP_073803271.1">
    <property type="nucleotide sequence ID" value="XM_073947170.1"/>
</dbReference>
<feature type="signal peptide" evidence="11">
    <location>
        <begin position="1"/>
        <end position="19"/>
    </location>
</feature>
<name>A0A8M6YX94_DANRE</name>
<keyword evidence="11" id="KW-0732">Signal</keyword>
<dbReference type="AGR" id="ZFIN:ZDB-GENE-130530-653"/>
<dbReference type="InterPro" id="IPR003989">
    <property type="entry name" value="VCAM-1"/>
</dbReference>
<dbReference type="KEGG" id="dre:100538209"/>
<dbReference type="Pfam" id="PF08205">
    <property type="entry name" value="C2-set_2"/>
    <property type="match status" value="1"/>
</dbReference>
<evidence type="ECO:0000256" key="5">
    <source>
        <dbReference type="ARBA" id="ARBA00022989"/>
    </source>
</evidence>
<evidence type="ECO:0000256" key="2">
    <source>
        <dbReference type="ARBA" id="ARBA00022692"/>
    </source>
</evidence>
<dbReference type="Gene3D" id="2.60.40.10">
    <property type="entry name" value="Immunoglobulins"/>
    <property type="match status" value="4"/>
</dbReference>
<keyword evidence="3" id="KW-0430">Lectin</keyword>
<organism evidence="13 14">
    <name type="scientific">Danio rerio</name>
    <name type="common">Zebrafish</name>
    <name type="synonym">Brachydanio rerio</name>
    <dbReference type="NCBI Taxonomy" id="7955"/>
    <lineage>
        <taxon>Eukaryota</taxon>
        <taxon>Metazoa</taxon>
        <taxon>Chordata</taxon>
        <taxon>Craniata</taxon>
        <taxon>Vertebrata</taxon>
        <taxon>Euteleostomi</taxon>
        <taxon>Actinopterygii</taxon>
        <taxon>Neopterygii</taxon>
        <taxon>Teleostei</taxon>
        <taxon>Ostariophysi</taxon>
        <taxon>Cypriniformes</taxon>
        <taxon>Danionidae</taxon>
        <taxon>Danioninae</taxon>
        <taxon>Danio</taxon>
    </lineage>
</organism>
<gene>
    <name evidence="14 15" type="primary">zmp:0000000650</name>
</gene>
<dbReference type="GO" id="GO:0030246">
    <property type="term" value="F:carbohydrate binding"/>
    <property type="evidence" value="ECO:0007669"/>
    <property type="project" value="UniProtKB-KW"/>
</dbReference>
<accession>A0A8M6YX94</accession>